<dbReference type="AlphaFoldDB" id="V8NF86"/>
<evidence type="ECO:0000256" key="1">
    <source>
        <dbReference type="SAM" id="MobiDB-lite"/>
    </source>
</evidence>
<feature type="compositionally biased region" description="Basic and acidic residues" evidence="1">
    <location>
        <begin position="1"/>
        <end position="26"/>
    </location>
</feature>
<feature type="non-terminal residue" evidence="2">
    <location>
        <position position="1"/>
    </location>
</feature>
<feature type="region of interest" description="Disordered" evidence="1">
    <location>
        <begin position="1"/>
        <end position="39"/>
    </location>
</feature>
<dbReference type="Proteomes" id="UP000018936">
    <property type="component" value="Unassembled WGS sequence"/>
</dbReference>
<keyword evidence="3" id="KW-1185">Reference proteome</keyword>
<dbReference type="EMBL" id="AZIM01004530">
    <property type="protein sequence ID" value="ETE60616.1"/>
    <property type="molecule type" value="Genomic_DNA"/>
</dbReference>
<feature type="non-terminal residue" evidence="2">
    <location>
        <position position="174"/>
    </location>
</feature>
<gene>
    <name evidence="2" type="ORF">L345_13638</name>
</gene>
<name>V8NF86_OPHHA</name>
<protein>
    <submittedName>
        <fullName evidence="2">Uncharacterized protein</fullName>
    </submittedName>
</protein>
<reference evidence="2 3" key="1">
    <citation type="journal article" date="2013" name="Proc. Natl. Acad. Sci. U.S.A.">
        <title>The king cobra genome reveals dynamic gene evolution and adaptation in the snake venom system.</title>
        <authorList>
            <person name="Vonk F.J."/>
            <person name="Casewell N.R."/>
            <person name="Henkel C.V."/>
            <person name="Heimberg A.M."/>
            <person name="Jansen H.J."/>
            <person name="McCleary R.J."/>
            <person name="Kerkkamp H.M."/>
            <person name="Vos R.A."/>
            <person name="Guerreiro I."/>
            <person name="Calvete J.J."/>
            <person name="Wuster W."/>
            <person name="Woods A.E."/>
            <person name="Logan J.M."/>
            <person name="Harrison R.A."/>
            <person name="Castoe T.A."/>
            <person name="de Koning A.P."/>
            <person name="Pollock D.D."/>
            <person name="Yandell M."/>
            <person name="Calderon D."/>
            <person name="Renjifo C."/>
            <person name="Currier R.B."/>
            <person name="Salgado D."/>
            <person name="Pla D."/>
            <person name="Sanz L."/>
            <person name="Hyder A.S."/>
            <person name="Ribeiro J.M."/>
            <person name="Arntzen J.W."/>
            <person name="van den Thillart G.E."/>
            <person name="Boetzer M."/>
            <person name="Pirovano W."/>
            <person name="Dirks R.P."/>
            <person name="Spaink H.P."/>
            <person name="Duboule D."/>
            <person name="McGlinn E."/>
            <person name="Kini R.M."/>
            <person name="Richardson M.K."/>
        </authorList>
    </citation>
    <scope>NUCLEOTIDE SEQUENCE</scope>
    <source>
        <tissue evidence="2">Blood</tissue>
    </source>
</reference>
<feature type="region of interest" description="Disordered" evidence="1">
    <location>
        <begin position="155"/>
        <end position="174"/>
    </location>
</feature>
<proteinExistence type="predicted"/>
<comment type="caution">
    <text evidence="2">The sequence shown here is derived from an EMBL/GenBank/DDBJ whole genome shotgun (WGS) entry which is preliminary data.</text>
</comment>
<evidence type="ECO:0000313" key="2">
    <source>
        <dbReference type="EMBL" id="ETE60616.1"/>
    </source>
</evidence>
<organism evidence="2 3">
    <name type="scientific">Ophiophagus hannah</name>
    <name type="common">King cobra</name>
    <name type="synonym">Naja hannah</name>
    <dbReference type="NCBI Taxonomy" id="8665"/>
    <lineage>
        <taxon>Eukaryota</taxon>
        <taxon>Metazoa</taxon>
        <taxon>Chordata</taxon>
        <taxon>Craniata</taxon>
        <taxon>Vertebrata</taxon>
        <taxon>Euteleostomi</taxon>
        <taxon>Lepidosauria</taxon>
        <taxon>Squamata</taxon>
        <taxon>Bifurcata</taxon>
        <taxon>Unidentata</taxon>
        <taxon>Episquamata</taxon>
        <taxon>Toxicofera</taxon>
        <taxon>Serpentes</taxon>
        <taxon>Colubroidea</taxon>
        <taxon>Elapidae</taxon>
        <taxon>Elapinae</taxon>
        <taxon>Ophiophagus</taxon>
    </lineage>
</organism>
<evidence type="ECO:0000313" key="3">
    <source>
        <dbReference type="Proteomes" id="UP000018936"/>
    </source>
</evidence>
<sequence length="174" mass="19326">RREGGREGGKEEGRERERDHNKEERLKRQKKQGNVWRSRSAFEVLQPGSISGRDSSGPEVKRVLDQDHSSAQNFLLPPSHFTTFLDTVVKRSTAKVAKGDRSVAKRLNFGQAATGILQRPASLSSRDQNLDAQHPAWIYNGCIILGSCLAGRQTRRSPRSLPMQAESMGEAGFA</sequence>
<accession>V8NF86</accession>